<evidence type="ECO:0000256" key="3">
    <source>
        <dbReference type="ARBA" id="ARBA00022840"/>
    </source>
</evidence>
<keyword evidence="5" id="KW-0963">Cytoplasm</keyword>
<dbReference type="InterPro" id="IPR037196">
    <property type="entry name" value="HSP90_C"/>
</dbReference>
<name>A0A6M8HPT7_9PROT</name>
<dbReference type="GO" id="GO:0051082">
    <property type="term" value="F:unfolded protein binding"/>
    <property type="evidence" value="ECO:0007669"/>
    <property type="project" value="UniProtKB-UniRule"/>
</dbReference>
<gene>
    <name evidence="5 7" type="primary">htpG</name>
    <name evidence="7" type="ORF">HN018_10945</name>
</gene>
<dbReference type="InterPro" id="IPR036890">
    <property type="entry name" value="HATPase_C_sf"/>
</dbReference>
<dbReference type="CDD" id="cd16927">
    <property type="entry name" value="HATPase_Hsp90-like"/>
    <property type="match status" value="1"/>
</dbReference>
<dbReference type="PIRSF" id="PIRSF002583">
    <property type="entry name" value="Hsp90"/>
    <property type="match status" value="1"/>
</dbReference>
<dbReference type="Pfam" id="PF13589">
    <property type="entry name" value="HATPase_c_3"/>
    <property type="match status" value="1"/>
</dbReference>
<feature type="binding site" evidence="6">
    <location>
        <position position="92"/>
    </location>
    <ligand>
        <name>ATP</name>
        <dbReference type="ChEBI" id="CHEBI:30616"/>
    </ligand>
</feature>
<dbReference type="KEGG" id="lck:HN018_10945"/>
<keyword evidence="5" id="KW-0346">Stress response</keyword>
<feature type="binding site" evidence="6">
    <location>
        <begin position="112"/>
        <end position="113"/>
    </location>
    <ligand>
        <name>ATP</name>
        <dbReference type="ChEBI" id="CHEBI:30616"/>
    </ligand>
</feature>
<dbReference type="GO" id="GO:0016887">
    <property type="term" value="F:ATP hydrolysis activity"/>
    <property type="evidence" value="ECO:0007669"/>
    <property type="project" value="InterPro"/>
</dbReference>
<dbReference type="Proteomes" id="UP000500767">
    <property type="component" value="Chromosome"/>
</dbReference>
<evidence type="ECO:0000313" key="8">
    <source>
        <dbReference type="Proteomes" id="UP000500767"/>
    </source>
</evidence>
<proteinExistence type="inferred from homology"/>
<feature type="binding site" evidence="6">
    <location>
        <begin position="139"/>
        <end position="144"/>
    </location>
    <ligand>
        <name>ATP</name>
        <dbReference type="ChEBI" id="CHEBI:30616"/>
    </ligand>
</feature>
<dbReference type="SUPFAM" id="SSF110942">
    <property type="entry name" value="HSP90 C-terminal domain"/>
    <property type="match status" value="1"/>
</dbReference>
<comment type="similarity">
    <text evidence="1 5">Belongs to the heat shock protein 90 family.</text>
</comment>
<dbReference type="NCBIfam" id="NF003555">
    <property type="entry name" value="PRK05218.1"/>
    <property type="match status" value="1"/>
</dbReference>
<sequence length="646" mass="71398">MSDHDPVQDAAPAPAGEERHEFGAEVGRLLDLVVHALYSEREIFLRELVANAADASDRRRFEALTDPSRALPDGAAIRIVPDKDTRLLTISDDGTGMSHDELGRYLGTIARSGTRAFGKDITASLADAKPEDRPSLIGQFGVGFYAAFMVAERVEVISRRVGEEDAWRWSSEGQGSYTLSPATRDLPGTDIILHIKADADEFLEPYRLETIVRKWADHITWPITIQRDGQAVAANEGTALWRKSKSEISEEQYTEFYQHLGHMFDKPWATLHWRAEGTLEFTALLFVPGMRPFEPVESTRESRVRLHVRRMFITDEAALLPPWLRFVQGVVDTEDLPLNVSREMLQSTPVLARIRKAVTNRVITELRNKAKDAEGYASFWENFGPVLKEGVWEDSEHRTEVAGLIRFVTSVPTAPDAAPGQNLVSLAEYVSRMKPEQEAIYYLVGDSHDALASSPQLEGFRARGIEVLLLSDSVDAFWPERLDKFDDKPLRSVTQGLADLSKIPLDSENQAEAADVEALLPALKTALGNAITDVRSTDRLVQSAVVLAASQSGPDLQLQRMMRRSGQKMPSSAPILEINPHHALIRALSAKIARGESVDEAAHILFDLARVQDGEVPAEPAAFARRVADTLVAALSVPMASPVPEA</sequence>
<dbReference type="InterPro" id="IPR001404">
    <property type="entry name" value="Hsp90_fam"/>
</dbReference>
<evidence type="ECO:0000256" key="1">
    <source>
        <dbReference type="ARBA" id="ARBA00008239"/>
    </source>
</evidence>
<accession>A0A6M8HPT7</accession>
<evidence type="ECO:0000313" key="7">
    <source>
        <dbReference type="EMBL" id="QKE90483.1"/>
    </source>
</evidence>
<dbReference type="Gene3D" id="1.20.120.790">
    <property type="entry name" value="Heat shock protein 90, C-terminal domain"/>
    <property type="match status" value="1"/>
</dbReference>
<protein>
    <recommendedName>
        <fullName evidence="5">Chaperone protein HtpG</fullName>
    </recommendedName>
    <alternativeName>
        <fullName evidence="5">Heat shock protein HtpG</fullName>
    </alternativeName>
    <alternativeName>
        <fullName evidence="5">High temperature protein G</fullName>
    </alternativeName>
</protein>
<feature type="binding site" evidence="6">
    <location>
        <position position="189"/>
    </location>
    <ligand>
        <name>ATP</name>
        <dbReference type="ChEBI" id="CHEBI:30616"/>
    </ligand>
</feature>
<dbReference type="Gene3D" id="3.40.50.11260">
    <property type="match status" value="1"/>
</dbReference>
<dbReference type="GO" id="GO:0005524">
    <property type="term" value="F:ATP binding"/>
    <property type="evidence" value="ECO:0007669"/>
    <property type="project" value="UniProtKB-UniRule"/>
</dbReference>
<evidence type="ECO:0000256" key="2">
    <source>
        <dbReference type="ARBA" id="ARBA00022741"/>
    </source>
</evidence>
<comment type="caution">
    <text evidence="5">Lacks conserved residue(s) required for the propagation of feature annotation.</text>
</comment>
<dbReference type="PRINTS" id="PR00775">
    <property type="entry name" value="HEATSHOCK90"/>
</dbReference>
<keyword evidence="3 5" id="KW-0067">ATP-binding</keyword>
<dbReference type="PANTHER" id="PTHR11528">
    <property type="entry name" value="HEAT SHOCK PROTEIN 90 FAMILY MEMBER"/>
    <property type="match status" value="1"/>
</dbReference>
<feature type="binding site" evidence="6">
    <location>
        <position position="47"/>
    </location>
    <ligand>
        <name>ATP</name>
        <dbReference type="ChEBI" id="CHEBI:30616"/>
    </ligand>
</feature>
<evidence type="ECO:0000256" key="6">
    <source>
        <dbReference type="PIRSR" id="PIRSR002583-1"/>
    </source>
</evidence>
<feature type="binding site" evidence="6">
    <location>
        <position position="51"/>
    </location>
    <ligand>
        <name>ATP</name>
        <dbReference type="ChEBI" id="CHEBI:30616"/>
    </ligand>
</feature>
<dbReference type="GO" id="GO:0005737">
    <property type="term" value="C:cytoplasm"/>
    <property type="evidence" value="ECO:0007669"/>
    <property type="project" value="UniProtKB-SubCell"/>
</dbReference>
<evidence type="ECO:0000256" key="4">
    <source>
        <dbReference type="ARBA" id="ARBA00023186"/>
    </source>
</evidence>
<dbReference type="GO" id="GO:0140662">
    <property type="term" value="F:ATP-dependent protein folding chaperone"/>
    <property type="evidence" value="ECO:0007669"/>
    <property type="project" value="InterPro"/>
</dbReference>
<dbReference type="InterPro" id="IPR020568">
    <property type="entry name" value="Ribosomal_Su5_D2-typ_SF"/>
</dbReference>
<keyword evidence="4 5" id="KW-0143">Chaperone</keyword>
<keyword evidence="8" id="KW-1185">Reference proteome</keyword>
<feature type="region of interest" description="A; substrate-binding" evidence="5">
    <location>
        <begin position="1"/>
        <end position="342"/>
    </location>
</feature>
<organism evidence="7 8">
    <name type="scientific">Lichenicola cladoniae</name>
    <dbReference type="NCBI Taxonomy" id="1484109"/>
    <lineage>
        <taxon>Bacteria</taxon>
        <taxon>Pseudomonadati</taxon>
        <taxon>Pseudomonadota</taxon>
        <taxon>Alphaproteobacteria</taxon>
        <taxon>Acetobacterales</taxon>
        <taxon>Acetobacteraceae</taxon>
        <taxon>Lichenicola</taxon>
    </lineage>
</organism>
<evidence type="ECO:0000256" key="5">
    <source>
        <dbReference type="HAMAP-Rule" id="MF_00505"/>
    </source>
</evidence>
<dbReference type="RefSeq" id="WP_171835431.1">
    <property type="nucleotide sequence ID" value="NZ_CP053708.1"/>
</dbReference>
<dbReference type="Pfam" id="PF00183">
    <property type="entry name" value="HSP90"/>
    <property type="match status" value="1"/>
</dbReference>
<dbReference type="SUPFAM" id="SSF55874">
    <property type="entry name" value="ATPase domain of HSP90 chaperone/DNA topoisomerase II/histidine kinase"/>
    <property type="match status" value="1"/>
</dbReference>
<reference evidence="7 8" key="1">
    <citation type="journal article" date="2014" name="World J. Microbiol. Biotechnol.">
        <title>Biodiversity and physiological characteristics of Antarctic and Arctic lichens-associated bacteria.</title>
        <authorList>
            <person name="Lee Y.M."/>
            <person name="Kim E.H."/>
            <person name="Lee H.K."/>
            <person name="Hong S.G."/>
        </authorList>
    </citation>
    <scope>NUCLEOTIDE SEQUENCE [LARGE SCALE GENOMIC DNA]</scope>
    <source>
        <strain evidence="7 8">PAMC 26569</strain>
    </source>
</reference>
<feature type="binding site" evidence="6">
    <location>
        <position position="342"/>
    </location>
    <ligand>
        <name>ATP</name>
        <dbReference type="ChEBI" id="CHEBI:30616"/>
    </ligand>
</feature>
<dbReference type="EMBL" id="CP053708">
    <property type="protein sequence ID" value="QKE90483.1"/>
    <property type="molecule type" value="Genomic_DNA"/>
</dbReference>
<dbReference type="InterPro" id="IPR020575">
    <property type="entry name" value="Hsp90_N"/>
</dbReference>
<feature type="region of interest" description="C" evidence="5">
    <location>
        <begin position="561"/>
        <end position="646"/>
    </location>
</feature>
<dbReference type="SUPFAM" id="SSF54211">
    <property type="entry name" value="Ribosomal protein S5 domain 2-like"/>
    <property type="match status" value="1"/>
</dbReference>
<feature type="binding site" evidence="6">
    <location>
        <position position="97"/>
    </location>
    <ligand>
        <name>ATP</name>
        <dbReference type="ChEBI" id="CHEBI:30616"/>
    </ligand>
</feature>
<dbReference type="Gene3D" id="3.30.565.10">
    <property type="entry name" value="Histidine kinase-like ATPase, C-terminal domain"/>
    <property type="match status" value="1"/>
</dbReference>
<comment type="subunit">
    <text evidence="5">Homodimer.</text>
</comment>
<comment type="function">
    <text evidence="5">Molecular chaperone. Has ATPase activity.</text>
</comment>
<dbReference type="HAMAP" id="MF_00505">
    <property type="entry name" value="HSP90"/>
    <property type="match status" value="1"/>
</dbReference>
<dbReference type="Gene3D" id="3.30.230.80">
    <property type="match status" value="1"/>
</dbReference>
<keyword evidence="2 5" id="KW-0547">Nucleotide-binding</keyword>
<comment type="subcellular location">
    <subcellularLocation>
        <location evidence="5">Cytoplasm</location>
    </subcellularLocation>
</comment>
<dbReference type="AlphaFoldDB" id="A0A6M8HPT7"/>